<reference evidence="4 5" key="1">
    <citation type="journal article" date="2016" name="Proc. Natl. Acad. Sci. U.S.A.">
        <title>Comparative genomics of biotechnologically important yeasts.</title>
        <authorList>
            <person name="Riley R."/>
            <person name="Haridas S."/>
            <person name="Wolfe K.H."/>
            <person name="Lopes M.R."/>
            <person name="Hittinger C.T."/>
            <person name="Goeker M."/>
            <person name="Salamov A.A."/>
            <person name="Wisecaver J.H."/>
            <person name="Long T.M."/>
            <person name="Calvey C.H."/>
            <person name="Aerts A.L."/>
            <person name="Barry K.W."/>
            <person name="Choi C."/>
            <person name="Clum A."/>
            <person name="Coughlan A.Y."/>
            <person name="Deshpande S."/>
            <person name="Douglass A.P."/>
            <person name="Hanson S.J."/>
            <person name="Klenk H.-P."/>
            <person name="LaButti K.M."/>
            <person name="Lapidus A."/>
            <person name="Lindquist E.A."/>
            <person name="Lipzen A.M."/>
            <person name="Meier-Kolthoff J.P."/>
            <person name="Ohm R.A."/>
            <person name="Otillar R.P."/>
            <person name="Pangilinan J.L."/>
            <person name="Peng Y."/>
            <person name="Rokas A."/>
            <person name="Rosa C.A."/>
            <person name="Scheuner C."/>
            <person name="Sibirny A.A."/>
            <person name="Slot J.C."/>
            <person name="Stielow J.B."/>
            <person name="Sun H."/>
            <person name="Kurtzman C.P."/>
            <person name="Blackwell M."/>
            <person name="Grigoriev I.V."/>
            <person name="Jeffries T.W."/>
        </authorList>
    </citation>
    <scope>NUCLEOTIDE SEQUENCE [LARGE SCALE GENOMIC DNA]</scope>
    <source>
        <strain evidence="5">ATCC 58044 / CBS 1984 / NCYC 433 / NRRL Y-366-8</strain>
    </source>
</reference>
<dbReference type="GO" id="GO:0004467">
    <property type="term" value="F:long-chain fatty acid-CoA ligase activity"/>
    <property type="evidence" value="ECO:0007669"/>
    <property type="project" value="TreeGrafter"/>
</dbReference>
<dbReference type="InterPro" id="IPR020845">
    <property type="entry name" value="AMP-binding_CS"/>
</dbReference>
<dbReference type="STRING" id="683960.A0A1E3P3J4"/>
<dbReference type="PANTHER" id="PTHR43272">
    <property type="entry name" value="LONG-CHAIN-FATTY-ACID--COA LIGASE"/>
    <property type="match status" value="1"/>
</dbReference>
<evidence type="ECO:0000256" key="2">
    <source>
        <dbReference type="ARBA" id="ARBA00022840"/>
    </source>
</evidence>
<evidence type="ECO:0000313" key="5">
    <source>
        <dbReference type="Proteomes" id="UP000094112"/>
    </source>
</evidence>
<keyword evidence="5" id="KW-1185">Reference proteome</keyword>
<dbReference type="PANTHER" id="PTHR43272:SF33">
    <property type="entry name" value="AMP-BINDING DOMAIN-CONTAINING PROTEIN-RELATED"/>
    <property type="match status" value="1"/>
</dbReference>
<dbReference type="GO" id="GO:0016020">
    <property type="term" value="C:membrane"/>
    <property type="evidence" value="ECO:0007669"/>
    <property type="project" value="TreeGrafter"/>
</dbReference>
<dbReference type="AlphaFoldDB" id="A0A1E3P3J4"/>
<keyword evidence="2" id="KW-0067">ATP-binding</keyword>
<evidence type="ECO:0000256" key="1">
    <source>
        <dbReference type="ARBA" id="ARBA00022741"/>
    </source>
</evidence>
<evidence type="ECO:0000313" key="4">
    <source>
        <dbReference type="EMBL" id="ODQ59985.1"/>
    </source>
</evidence>
<protein>
    <recommendedName>
        <fullName evidence="3">AMP-dependent synthetase/ligase domain-containing protein</fullName>
    </recommendedName>
</protein>
<dbReference type="RefSeq" id="XP_019039192.1">
    <property type="nucleotide sequence ID" value="XM_019184758.1"/>
</dbReference>
<dbReference type="SUPFAM" id="SSF56801">
    <property type="entry name" value="Acetyl-CoA synthetase-like"/>
    <property type="match status" value="1"/>
</dbReference>
<evidence type="ECO:0000259" key="3">
    <source>
        <dbReference type="Pfam" id="PF00501"/>
    </source>
</evidence>
<dbReference type="Pfam" id="PF00501">
    <property type="entry name" value="AMP-binding"/>
    <property type="match status" value="1"/>
</dbReference>
<gene>
    <name evidence="4" type="ORF">WICANDRAFT_78609</name>
</gene>
<dbReference type="InterPro" id="IPR000873">
    <property type="entry name" value="AMP-dep_synth/lig_dom"/>
</dbReference>
<dbReference type="Gene3D" id="3.40.50.12780">
    <property type="entry name" value="N-terminal domain of ligase-like"/>
    <property type="match status" value="1"/>
</dbReference>
<name>A0A1E3P3J4_WICAA</name>
<dbReference type="EMBL" id="KV454210">
    <property type="protein sequence ID" value="ODQ59985.1"/>
    <property type="molecule type" value="Genomic_DNA"/>
</dbReference>
<dbReference type="GO" id="GO:0005524">
    <property type="term" value="F:ATP binding"/>
    <property type="evidence" value="ECO:0007669"/>
    <property type="project" value="UniProtKB-KW"/>
</dbReference>
<keyword evidence="1" id="KW-0547">Nucleotide-binding</keyword>
<accession>A0A1E3P3J4</accession>
<dbReference type="PROSITE" id="PS00455">
    <property type="entry name" value="AMP_BINDING"/>
    <property type="match status" value="1"/>
</dbReference>
<organism evidence="4 5">
    <name type="scientific">Wickerhamomyces anomalus (strain ATCC 58044 / CBS 1984 / NCYC 433 / NRRL Y-366-8)</name>
    <name type="common">Yeast</name>
    <name type="synonym">Hansenula anomala</name>
    <dbReference type="NCBI Taxonomy" id="683960"/>
    <lineage>
        <taxon>Eukaryota</taxon>
        <taxon>Fungi</taxon>
        <taxon>Dikarya</taxon>
        <taxon>Ascomycota</taxon>
        <taxon>Saccharomycotina</taxon>
        <taxon>Saccharomycetes</taxon>
        <taxon>Phaffomycetales</taxon>
        <taxon>Wickerhamomycetaceae</taxon>
        <taxon>Wickerhamomyces</taxon>
    </lineage>
</organism>
<dbReference type="GeneID" id="30202004"/>
<dbReference type="GO" id="GO:0005783">
    <property type="term" value="C:endoplasmic reticulum"/>
    <property type="evidence" value="ECO:0007669"/>
    <property type="project" value="TreeGrafter"/>
</dbReference>
<sequence length="694" mass="77957">MTALPLPNADKITNLEEIYPLLPLDFSKTKTSTPVPGSQTDQYSPVFKNSYVKDGELVGYLHPKYKTFYHLFQENLKIHSQNKSIGYRVKDSKTGQFSSEFHFETYQQLAEKRDYAGSGFLHLVSEYAPNADINNFILTLFSANKPEWIVSDLGTHAYSIPNTPLYDTLGTTAIKYILNLTETPIIVLSKNKLEKILNVDSKFLKILITIEELDPTEDAILIKDAESKGYKILDFKKLLAIGKENLKPHRVPTPDTLYTISFTSGTTGIPKGVELKHSHVMASGSFLFIHVTFPKNPVSLVLLPLAHVYERSKIIYELGKGAAIAFPSNPENPKTFLDDIKILKPSHISAVPRLYSRIESGIKEKIKSTPGFKGAILRFAVNYKLNHNDDEFLVKILDSLIINKIKQQVGFGNLDFLISGGSPLAGESIYYLRKVLNSGFYQGYGSSETFGGIAITTKFNKDTSRCGSIGVTSEFKLRNLPEMNYTFDSNRSGELILRGTQVFNTYYKNPEATSDSVDSEGWFSTGDIAQVDEFGSIAIIDRVKNFFKLAQGEYIASEKIENFYSGNNSFINQIFVYGDSFQSYLIGIIGIEEPMLLKLIKNSSSLGSKISTHEQLLAKLNDLEVRKFVLKELNNNIEHTGLYSFEKLKNIHLAIEPFNTEDDTITPTLKLKRPNAKKKFQTTIDELYKEGPIV</sequence>
<proteinExistence type="predicted"/>
<dbReference type="InterPro" id="IPR042099">
    <property type="entry name" value="ANL_N_sf"/>
</dbReference>
<dbReference type="Proteomes" id="UP000094112">
    <property type="component" value="Unassembled WGS sequence"/>
</dbReference>
<feature type="domain" description="AMP-dependent synthetase/ligase" evidence="3">
    <location>
        <begin position="105"/>
        <end position="507"/>
    </location>
</feature>
<dbReference type="OrthoDB" id="1700726at2759"/>